<feature type="domain" description="RAP" evidence="1">
    <location>
        <begin position="532"/>
        <end position="588"/>
    </location>
</feature>
<dbReference type="Pfam" id="PF08368">
    <property type="entry name" value="FAST_2"/>
    <property type="match status" value="1"/>
</dbReference>
<dbReference type="AlphaFoldDB" id="A0ABD3TLT5"/>
<keyword evidence="3" id="KW-1185">Reference proteome</keyword>
<dbReference type="InterPro" id="IPR013584">
    <property type="entry name" value="RAP"/>
</dbReference>
<protein>
    <recommendedName>
        <fullName evidence="1">RAP domain-containing protein</fullName>
    </recommendedName>
</protein>
<dbReference type="InterPro" id="IPR010622">
    <property type="entry name" value="FAST_Leu-rich"/>
</dbReference>
<dbReference type="Pfam" id="PF08373">
    <property type="entry name" value="RAP"/>
    <property type="match status" value="1"/>
</dbReference>
<reference evidence="2 3" key="1">
    <citation type="submission" date="2024-11" db="EMBL/GenBank/DDBJ databases">
        <title>Chromosome-level genome assembly of the freshwater bivalve Anodonta woodiana.</title>
        <authorList>
            <person name="Chen X."/>
        </authorList>
    </citation>
    <scope>NUCLEOTIDE SEQUENCE [LARGE SCALE GENOMIC DNA]</scope>
    <source>
        <strain evidence="2">MN2024</strain>
        <tissue evidence="2">Gills</tissue>
    </source>
</reference>
<dbReference type="InterPro" id="IPR013579">
    <property type="entry name" value="FAST_2"/>
</dbReference>
<evidence type="ECO:0000259" key="1">
    <source>
        <dbReference type="PROSITE" id="PS51286"/>
    </source>
</evidence>
<evidence type="ECO:0000313" key="2">
    <source>
        <dbReference type="EMBL" id="KAL3837325.1"/>
    </source>
</evidence>
<comment type="caution">
    <text evidence="2">The sequence shown here is derived from an EMBL/GenBank/DDBJ whole genome shotgun (WGS) entry which is preliminary data.</text>
</comment>
<gene>
    <name evidence="2" type="ORF">ACJMK2_022691</name>
</gene>
<dbReference type="SMART" id="SM00952">
    <property type="entry name" value="RAP"/>
    <property type="match status" value="1"/>
</dbReference>
<proteinExistence type="predicted"/>
<dbReference type="Proteomes" id="UP001634394">
    <property type="component" value="Unassembled WGS sequence"/>
</dbReference>
<accession>A0ABD3TLT5</accession>
<evidence type="ECO:0000313" key="3">
    <source>
        <dbReference type="Proteomes" id="UP001634394"/>
    </source>
</evidence>
<dbReference type="EMBL" id="JBJQND010000018">
    <property type="protein sequence ID" value="KAL3837325.1"/>
    <property type="molecule type" value="Genomic_DNA"/>
</dbReference>
<dbReference type="PROSITE" id="PS51286">
    <property type="entry name" value="RAP"/>
    <property type="match status" value="1"/>
</dbReference>
<dbReference type="Pfam" id="PF06743">
    <property type="entry name" value="FAST_1"/>
    <property type="match status" value="1"/>
</dbReference>
<sequence length="608" mass="68800">MLSVQIRRGMQCFSISTLRGSRYVIPPCGHIVKGKICYSFPQAIPVNFIPSIWGLRGLKTDVFWSKDGIGQAEEAEIVQNDPVQLISQADNVGAILAVASSYQTCETSISCLNKLSSLKRPPSEISAMLLEDKRFTILCDLIMEKVSFQSDETALMCVKSMLGIFKVDLPLLECLENHLEMRLIRMPISLAVQVLLLHHEHQETELRKQTFQRAIEVCRKRWVEIPSSSITLLMGICKEDSSFLSKLEERALDVIESLTTNNLYFILYQHALQKHRNTPLIKAIVYHITKNNVYNFNVVKLRNMFYACCILNIYDVNLLAKLTTSLRNQITAVSNYVIPASVISSFGVLRWYDYDMLNMLISRIEHELHIMPDKDITAVLRTLSCLNYPCVERLGFVQKCMHEIKSLINENPTVWLEMVWCLAVLEQADADLITSVLEPSFIQEVIMKNVSSSYDLAVCNVRLQNLFGTAKLDLPDYSGPSLPDDIAECSDALLVRRSNRTAADSVMSILKNMAPVRSCMQMDAVVPYGYVVVLEFHDMTIGETPQPLGFHVMCERHLDKLGYKVVTIPYFEWSRCKTTVEGIQYLEQKMMKAVASDAAAKTSSITVS</sequence>
<organism evidence="2 3">
    <name type="scientific">Sinanodonta woodiana</name>
    <name type="common">Chinese pond mussel</name>
    <name type="synonym">Anodonta woodiana</name>
    <dbReference type="NCBI Taxonomy" id="1069815"/>
    <lineage>
        <taxon>Eukaryota</taxon>
        <taxon>Metazoa</taxon>
        <taxon>Spiralia</taxon>
        <taxon>Lophotrochozoa</taxon>
        <taxon>Mollusca</taxon>
        <taxon>Bivalvia</taxon>
        <taxon>Autobranchia</taxon>
        <taxon>Heteroconchia</taxon>
        <taxon>Palaeoheterodonta</taxon>
        <taxon>Unionida</taxon>
        <taxon>Unionoidea</taxon>
        <taxon>Unionidae</taxon>
        <taxon>Unioninae</taxon>
        <taxon>Sinanodonta</taxon>
    </lineage>
</organism>
<name>A0ABD3TLT5_SINWO</name>